<dbReference type="AlphaFoldDB" id="A0AAE0I6X0"/>
<dbReference type="EMBL" id="JAUEPO010000006">
    <property type="protein sequence ID" value="KAK3319643.1"/>
    <property type="molecule type" value="Genomic_DNA"/>
</dbReference>
<keyword evidence="2" id="KW-0106">Calcium</keyword>
<keyword evidence="5" id="KW-1185">Reference proteome</keyword>
<evidence type="ECO:0000313" key="5">
    <source>
        <dbReference type="Proteomes" id="UP001286456"/>
    </source>
</evidence>
<evidence type="ECO:0000313" key="4">
    <source>
        <dbReference type="EMBL" id="KAK3319643.1"/>
    </source>
</evidence>
<dbReference type="GO" id="GO:0004497">
    <property type="term" value="F:monooxygenase activity"/>
    <property type="evidence" value="ECO:0007669"/>
    <property type="project" value="TreeGrafter"/>
</dbReference>
<organism evidence="4 5">
    <name type="scientific">Cercophora scortea</name>
    <dbReference type="NCBI Taxonomy" id="314031"/>
    <lineage>
        <taxon>Eukaryota</taxon>
        <taxon>Fungi</taxon>
        <taxon>Dikarya</taxon>
        <taxon>Ascomycota</taxon>
        <taxon>Pezizomycotina</taxon>
        <taxon>Sordariomycetes</taxon>
        <taxon>Sordariomycetidae</taxon>
        <taxon>Sordariales</taxon>
        <taxon>Lasiosphaeriaceae</taxon>
        <taxon>Cercophora</taxon>
    </lineage>
</organism>
<comment type="similarity">
    <text evidence="1">Belongs to the caleosin family.</text>
</comment>
<evidence type="ECO:0000259" key="3">
    <source>
        <dbReference type="PROSITE" id="PS50222"/>
    </source>
</evidence>
<dbReference type="Proteomes" id="UP001286456">
    <property type="component" value="Unassembled WGS sequence"/>
</dbReference>
<dbReference type="PROSITE" id="PS00018">
    <property type="entry name" value="EF_HAND_1"/>
    <property type="match status" value="1"/>
</dbReference>
<dbReference type="InterPro" id="IPR011992">
    <property type="entry name" value="EF-hand-dom_pair"/>
</dbReference>
<evidence type="ECO:0000256" key="2">
    <source>
        <dbReference type="ARBA" id="ARBA00022837"/>
    </source>
</evidence>
<protein>
    <submittedName>
        <fullName evidence="4">Caleosin related protein-domain-containing protein</fullName>
    </submittedName>
</protein>
<reference evidence="4" key="1">
    <citation type="journal article" date="2023" name="Mol. Phylogenet. Evol.">
        <title>Genome-scale phylogeny and comparative genomics of the fungal order Sordariales.</title>
        <authorList>
            <person name="Hensen N."/>
            <person name="Bonometti L."/>
            <person name="Westerberg I."/>
            <person name="Brannstrom I.O."/>
            <person name="Guillou S."/>
            <person name="Cros-Aarteil S."/>
            <person name="Calhoun S."/>
            <person name="Haridas S."/>
            <person name="Kuo A."/>
            <person name="Mondo S."/>
            <person name="Pangilinan J."/>
            <person name="Riley R."/>
            <person name="LaButti K."/>
            <person name="Andreopoulos B."/>
            <person name="Lipzen A."/>
            <person name="Chen C."/>
            <person name="Yan M."/>
            <person name="Daum C."/>
            <person name="Ng V."/>
            <person name="Clum A."/>
            <person name="Steindorff A."/>
            <person name="Ohm R.A."/>
            <person name="Martin F."/>
            <person name="Silar P."/>
            <person name="Natvig D.O."/>
            <person name="Lalanne C."/>
            <person name="Gautier V."/>
            <person name="Ament-Velasquez S.L."/>
            <person name="Kruys A."/>
            <person name="Hutchinson M.I."/>
            <person name="Powell A.J."/>
            <person name="Barry K."/>
            <person name="Miller A.N."/>
            <person name="Grigoriev I.V."/>
            <person name="Debuchy R."/>
            <person name="Gladieux P."/>
            <person name="Hiltunen Thoren M."/>
            <person name="Johannesson H."/>
        </authorList>
    </citation>
    <scope>NUCLEOTIDE SEQUENCE</scope>
    <source>
        <strain evidence="4">SMH4131-1</strain>
    </source>
</reference>
<gene>
    <name evidence="4" type="ORF">B0T19DRAFT_487946</name>
</gene>
<dbReference type="PROSITE" id="PS50222">
    <property type="entry name" value="EF_HAND_2"/>
    <property type="match status" value="1"/>
</dbReference>
<dbReference type="SUPFAM" id="SSF47473">
    <property type="entry name" value="EF-hand"/>
    <property type="match status" value="1"/>
</dbReference>
<accession>A0AAE0I6X0</accession>
<dbReference type="GO" id="GO:0005509">
    <property type="term" value="F:calcium ion binding"/>
    <property type="evidence" value="ECO:0007669"/>
    <property type="project" value="InterPro"/>
</dbReference>
<evidence type="ECO:0000256" key="1">
    <source>
        <dbReference type="ARBA" id="ARBA00006765"/>
    </source>
</evidence>
<dbReference type="InterPro" id="IPR007736">
    <property type="entry name" value="Caleosin-related"/>
</dbReference>
<dbReference type="InterPro" id="IPR002048">
    <property type="entry name" value="EF_hand_dom"/>
</dbReference>
<sequence length="314" mass="35020">MQYMFCPSIDTPAPPSPSTMPISTQDSRVSNRVSAWVVNGTIDFDLSAPQCPATLARQQALHADAFIDQPSIARANIAASTQRPNGSMEYSYIHRHHTVLQQHVLYWDRDADGKITPLETYLGFRDLGFGVFFSLLSMLIINLSFSYPTRLAYSLVPDPWCRIYVNGIHKAKHGSDSGVFDNEGRFVPQAFEDLFSKWDLDRDGALSATEFLDMVAGHRVAGDPFGWFAAIFEFGSTWLLLQEHGSVSKEDLRRVYDVGGCVAQGLGSIFWKIREQRQKGRRSNKGFGVGKFRKFLHDFAARAKLGLESVGGGN</sequence>
<feature type="domain" description="EF-hand" evidence="3">
    <location>
        <begin position="186"/>
        <end position="221"/>
    </location>
</feature>
<dbReference type="PANTHER" id="PTHR31495">
    <property type="entry name" value="PEROXYGENASE 3-RELATED"/>
    <property type="match status" value="1"/>
</dbReference>
<dbReference type="PANTHER" id="PTHR31495:SF0">
    <property type="entry name" value="BINDING PROTEIN CALEOSIN, PUTATIVE (AFU_ORTHOLOGUE AFUA_5G13750)-RELATED"/>
    <property type="match status" value="1"/>
</dbReference>
<dbReference type="Gene3D" id="1.10.238.10">
    <property type="entry name" value="EF-hand"/>
    <property type="match status" value="1"/>
</dbReference>
<name>A0AAE0I6X0_9PEZI</name>
<comment type="caution">
    <text evidence="4">The sequence shown here is derived from an EMBL/GenBank/DDBJ whole genome shotgun (WGS) entry which is preliminary data.</text>
</comment>
<dbReference type="InterPro" id="IPR018247">
    <property type="entry name" value="EF_Hand_1_Ca_BS"/>
</dbReference>
<dbReference type="Pfam" id="PF05042">
    <property type="entry name" value="Caleosin"/>
    <property type="match status" value="1"/>
</dbReference>
<proteinExistence type="inferred from homology"/>
<reference evidence="4" key="2">
    <citation type="submission" date="2023-06" db="EMBL/GenBank/DDBJ databases">
        <authorList>
            <consortium name="Lawrence Berkeley National Laboratory"/>
            <person name="Haridas S."/>
            <person name="Hensen N."/>
            <person name="Bonometti L."/>
            <person name="Westerberg I."/>
            <person name="Brannstrom I.O."/>
            <person name="Guillou S."/>
            <person name="Cros-Aarteil S."/>
            <person name="Calhoun S."/>
            <person name="Kuo A."/>
            <person name="Mondo S."/>
            <person name="Pangilinan J."/>
            <person name="Riley R."/>
            <person name="Labutti K."/>
            <person name="Andreopoulos B."/>
            <person name="Lipzen A."/>
            <person name="Chen C."/>
            <person name="Yanf M."/>
            <person name="Daum C."/>
            <person name="Ng V."/>
            <person name="Clum A."/>
            <person name="Steindorff A."/>
            <person name="Ohm R."/>
            <person name="Martin F."/>
            <person name="Silar P."/>
            <person name="Natvig D."/>
            <person name="Lalanne C."/>
            <person name="Gautier V."/>
            <person name="Ament-Velasquez S.L."/>
            <person name="Kruys A."/>
            <person name="Hutchinson M.I."/>
            <person name="Powell A.J."/>
            <person name="Barry K."/>
            <person name="Miller A.N."/>
            <person name="Grigoriev I.V."/>
            <person name="Debuchy R."/>
            <person name="Gladieux P."/>
            <person name="Thoren M.H."/>
            <person name="Johannesson H."/>
        </authorList>
    </citation>
    <scope>NUCLEOTIDE SEQUENCE</scope>
    <source>
        <strain evidence="4">SMH4131-1</strain>
    </source>
</reference>